<dbReference type="PROSITE" id="PS51746">
    <property type="entry name" value="PPM_2"/>
    <property type="match status" value="1"/>
</dbReference>
<dbReference type="AlphaFoldDB" id="A0AAD7NCN7"/>
<dbReference type="Proteomes" id="UP001215598">
    <property type="component" value="Unassembled WGS sequence"/>
</dbReference>
<dbReference type="Pfam" id="PF00481">
    <property type="entry name" value="PP2C"/>
    <property type="match status" value="1"/>
</dbReference>
<keyword evidence="3" id="KW-1185">Reference proteome</keyword>
<feature type="domain" description="PPM-type phosphatase" evidence="1">
    <location>
        <begin position="18"/>
        <end position="322"/>
    </location>
</feature>
<dbReference type="SUPFAM" id="SSF81606">
    <property type="entry name" value="PP2C-like"/>
    <property type="match status" value="1"/>
</dbReference>
<name>A0AAD7NCN7_9AGAR</name>
<gene>
    <name evidence="2" type="ORF">B0H16DRAFT_1541361</name>
</gene>
<dbReference type="InterPro" id="IPR036457">
    <property type="entry name" value="PPM-type-like_dom_sf"/>
</dbReference>
<dbReference type="GO" id="GO:0004722">
    <property type="term" value="F:protein serine/threonine phosphatase activity"/>
    <property type="evidence" value="ECO:0007669"/>
    <property type="project" value="InterPro"/>
</dbReference>
<protein>
    <submittedName>
        <fullName evidence="2">Phosphatase 2C-like domain-containing protein</fullName>
    </submittedName>
</protein>
<proteinExistence type="predicted"/>
<dbReference type="PANTHER" id="PTHR13832">
    <property type="entry name" value="PROTEIN PHOSPHATASE 2C"/>
    <property type="match status" value="1"/>
</dbReference>
<dbReference type="Gene3D" id="3.60.40.10">
    <property type="entry name" value="PPM-type phosphatase domain"/>
    <property type="match status" value="1"/>
</dbReference>
<evidence type="ECO:0000313" key="3">
    <source>
        <dbReference type="Proteomes" id="UP001215598"/>
    </source>
</evidence>
<evidence type="ECO:0000259" key="1">
    <source>
        <dbReference type="PROSITE" id="PS51746"/>
    </source>
</evidence>
<dbReference type="EMBL" id="JARKIB010000050">
    <property type="protein sequence ID" value="KAJ7755194.1"/>
    <property type="molecule type" value="Genomic_DNA"/>
</dbReference>
<dbReference type="PANTHER" id="PTHR13832:SF792">
    <property type="entry name" value="GM14286P"/>
    <property type="match status" value="1"/>
</dbReference>
<sequence>MEARRFETTHRALQNGIKVYESALQGKAEDRTVVLEFEHGTMIAIFDGHCGREAAEFASKNLPQLVAAQFNPAAIDVDQVRVMTQIFEDFDRSLLSKQFRDGRPAVEKKNIWVISLGDCDAVCGRMQNGKMTPILLSDRHNGSNPKEVERLLSQHPGEVDVIPYGAVVGVLRVTRALGDHQLKVQSRALAERILAHFSPSIVASSTFGIWDRNRNLTPPYISSTPVVARYDLLPGDILVFASDGLPDALWPIPDEETWEVIMALVGGKDDERLDHRRIQPSLEDNPAELLVKNVLFGADTTKMANQLVNPALDDISVVIVDLGWKEIYEDLSLHL</sequence>
<dbReference type="InterPro" id="IPR015655">
    <property type="entry name" value="PP2C"/>
</dbReference>
<reference evidence="2" key="1">
    <citation type="submission" date="2023-03" db="EMBL/GenBank/DDBJ databases">
        <title>Massive genome expansion in bonnet fungi (Mycena s.s.) driven by repeated elements and novel gene families across ecological guilds.</title>
        <authorList>
            <consortium name="Lawrence Berkeley National Laboratory"/>
            <person name="Harder C.B."/>
            <person name="Miyauchi S."/>
            <person name="Viragh M."/>
            <person name="Kuo A."/>
            <person name="Thoen E."/>
            <person name="Andreopoulos B."/>
            <person name="Lu D."/>
            <person name="Skrede I."/>
            <person name="Drula E."/>
            <person name="Henrissat B."/>
            <person name="Morin E."/>
            <person name="Kohler A."/>
            <person name="Barry K."/>
            <person name="LaButti K."/>
            <person name="Morin E."/>
            <person name="Salamov A."/>
            <person name="Lipzen A."/>
            <person name="Mereny Z."/>
            <person name="Hegedus B."/>
            <person name="Baldrian P."/>
            <person name="Stursova M."/>
            <person name="Weitz H."/>
            <person name="Taylor A."/>
            <person name="Grigoriev I.V."/>
            <person name="Nagy L.G."/>
            <person name="Martin F."/>
            <person name="Kauserud H."/>
        </authorList>
    </citation>
    <scope>NUCLEOTIDE SEQUENCE</scope>
    <source>
        <strain evidence="2">CBHHK182m</strain>
    </source>
</reference>
<dbReference type="SMART" id="SM00332">
    <property type="entry name" value="PP2Cc"/>
    <property type="match status" value="1"/>
</dbReference>
<accession>A0AAD7NCN7</accession>
<dbReference type="InterPro" id="IPR001932">
    <property type="entry name" value="PPM-type_phosphatase-like_dom"/>
</dbReference>
<evidence type="ECO:0000313" key="2">
    <source>
        <dbReference type="EMBL" id="KAJ7755194.1"/>
    </source>
</evidence>
<organism evidence="2 3">
    <name type="scientific">Mycena metata</name>
    <dbReference type="NCBI Taxonomy" id="1033252"/>
    <lineage>
        <taxon>Eukaryota</taxon>
        <taxon>Fungi</taxon>
        <taxon>Dikarya</taxon>
        <taxon>Basidiomycota</taxon>
        <taxon>Agaricomycotina</taxon>
        <taxon>Agaricomycetes</taxon>
        <taxon>Agaricomycetidae</taxon>
        <taxon>Agaricales</taxon>
        <taxon>Marasmiineae</taxon>
        <taxon>Mycenaceae</taxon>
        <taxon>Mycena</taxon>
    </lineage>
</organism>
<comment type="caution">
    <text evidence="2">The sequence shown here is derived from an EMBL/GenBank/DDBJ whole genome shotgun (WGS) entry which is preliminary data.</text>
</comment>
<dbReference type="CDD" id="cd00143">
    <property type="entry name" value="PP2Cc"/>
    <property type="match status" value="1"/>
</dbReference>